<proteinExistence type="inferred from homology"/>
<dbReference type="RefSeq" id="WP_055438893.1">
    <property type="nucleotide sequence ID" value="NZ_CYHB01000003.1"/>
</dbReference>
<evidence type="ECO:0000313" key="4">
    <source>
        <dbReference type="Proteomes" id="UP000182598"/>
    </source>
</evidence>
<dbReference type="OrthoDB" id="5771733at2"/>
<evidence type="ECO:0000256" key="2">
    <source>
        <dbReference type="SAM" id="MobiDB-lite"/>
    </source>
</evidence>
<evidence type="ECO:0000256" key="1">
    <source>
        <dbReference type="HAMAP-Rule" id="MF_00715"/>
    </source>
</evidence>
<name>A0A0K6H3B9_9GAMM</name>
<keyword evidence="4" id="KW-1185">Reference proteome</keyword>
<accession>A0A0K6H3B9</accession>
<dbReference type="InterPro" id="IPR007236">
    <property type="entry name" value="SlyX"/>
</dbReference>
<dbReference type="PANTHER" id="PTHR36508:SF1">
    <property type="entry name" value="PROTEIN SLYX"/>
    <property type="match status" value="1"/>
</dbReference>
<feature type="compositionally biased region" description="Polar residues" evidence="2">
    <location>
        <begin position="56"/>
        <end position="69"/>
    </location>
</feature>
<comment type="similarity">
    <text evidence="1">Belongs to the SlyX family.</text>
</comment>
<reference evidence="4" key="1">
    <citation type="submission" date="2015-08" db="EMBL/GenBank/DDBJ databases">
        <authorList>
            <person name="Varghese N."/>
        </authorList>
    </citation>
    <scope>NUCLEOTIDE SEQUENCE [LARGE SCALE GENOMIC DNA]</scope>
    <source>
        <strain evidence="4">DSM 27808</strain>
    </source>
</reference>
<feature type="region of interest" description="Disordered" evidence="2">
    <location>
        <begin position="56"/>
        <end position="77"/>
    </location>
</feature>
<dbReference type="EMBL" id="CYHB01000003">
    <property type="protein sequence ID" value="CUA85473.1"/>
    <property type="molecule type" value="Genomic_DNA"/>
</dbReference>
<organism evidence="3 4">
    <name type="scientific">Pseudidiomarina woesei</name>
    <dbReference type="NCBI Taxonomy" id="1381080"/>
    <lineage>
        <taxon>Bacteria</taxon>
        <taxon>Pseudomonadati</taxon>
        <taxon>Pseudomonadota</taxon>
        <taxon>Gammaproteobacteria</taxon>
        <taxon>Alteromonadales</taxon>
        <taxon>Idiomarinaceae</taxon>
        <taxon>Pseudidiomarina</taxon>
    </lineage>
</organism>
<sequence length="77" mass="8870">MAAHDQDDLMQRIADLESQLAFQEDTIETLNQLVTQQARELQTLQRKMQVLGEKFQQINDRQGDTTSSPADEIPPHY</sequence>
<dbReference type="Gene3D" id="1.20.5.300">
    <property type="match status" value="1"/>
</dbReference>
<dbReference type="Pfam" id="PF04102">
    <property type="entry name" value="SlyX"/>
    <property type="match status" value="1"/>
</dbReference>
<gene>
    <name evidence="1" type="primary">slyX</name>
    <name evidence="3" type="ORF">Ga0061064_1221</name>
</gene>
<dbReference type="AlphaFoldDB" id="A0A0K6H3B9"/>
<protein>
    <recommendedName>
        <fullName evidence="1">Protein SlyX homolog</fullName>
    </recommendedName>
</protein>
<dbReference type="PANTHER" id="PTHR36508">
    <property type="entry name" value="PROTEIN SLYX"/>
    <property type="match status" value="1"/>
</dbReference>
<dbReference type="Proteomes" id="UP000182598">
    <property type="component" value="Unassembled WGS sequence"/>
</dbReference>
<evidence type="ECO:0000313" key="3">
    <source>
        <dbReference type="EMBL" id="CUA85473.1"/>
    </source>
</evidence>
<dbReference type="HAMAP" id="MF_00715">
    <property type="entry name" value="SlyX"/>
    <property type="match status" value="1"/>
</dbReference>